<dbReference type="AlphaFoldDB" id="A0A7K6SK67"/>
<dbReference type="CDD" id="cd09851">
    <property type="entry name" value="HTLV-1-like_HR1-HR2"/>
    <property type="match status" value="1"/>
</dbReference>
<feature type="non-terminal residue" evidence="2">
    <location>
        <position position="270"/>
    </location>
</feature>
<dbReference type="SUPFAM" id="SSF58069">
    <property type="entry name" value="Virus ectodomain"/>
    <property type="match status" value="1"/>
</dbReference>
<accession>A0A7K6SK67</accession>
<dbReference type="PANTHER" id="PTHR10424">
    <property type="entry name" value="VIRAL ENVELOPE PROTEIN"/>
    <property type="match status" value="1"/>
</dbReference>
<keyword evidence="1" id="KW-0812">Transmembrane</keyword>
<dbReference type="Pfam" id="PF00429">
    <property type="entry name" value="TLV_coat"/>
    <property type="match status" value="1"/>
</dbReference>
<evidence type="ECO:0000313" key="2">
    <source>
        <dbReference type="EMBL" id="NWW98268.1"/>
    </source>
</evidence>
<organism evidence="2 3">
    <name type="scientific">Caloenas nicobarica</name>
    <name type="common">Nicobar pigeon</name>
    <dbReference type="NCBI Taxonomy" id="187106"/>
    <lineage>
        <taxon>Eukaryota</taxon>
        <taxon>Metazoa</taxon>
        <taxon>Chordata</taxon>
        <taxon>Craniata</taxon>
        <taxon>Vertebrata</taxon>
        <taxon>Euteleostomi</taxon>
        <taxon>Archelosauria</taxon>
        <taxon>Archosauria</taxon>
        <taxon>Dinosauria</taxon>
        <taxon>Saurischia</taxon>
        <taxon>Theropoda</taxon>
        <taxon>Coelurosauria</taxon>
        <taxon>Aves</taxon>
        <taxon>Neognathae</taxon>
        <taxon>Neoaves</taxon>
        <taxon>Columbimorphae</taxon>
        <taxon>Columbiformes</taxon>
        <taxon>Columbidae</taxon>
        <taxon>Caloenas</taxon>
    </lineage>
</organism>
<comment type="caution">
    <text evidence="2">The sequence shown here is derived from an EMBL/GenBank/DDBJ whole genome shotgun (WGS) entry which is preliminary data.</text>
</comment>
<dbReference type="Gene3D" id="1.10.287.210">
    <property type="match status" value="1"/>
</dbReference>
<dbReference type="PANTHER" id="PTHR10424:SF82">
    <property type="entry name" value="ENVELOPE GLYCOPROTEIN-RELATED"/>
    <property type="match status" value="1"/>
</dbReference>
<keyword evidence="3" id="KW-1185">Reference proteome</keyword>
<dbReference type="Proteomes" id="UP000546235">
    <property type="component" value="Unassembled WGS sequence"/>
</dbReference>
<dbReference type="InterPro" id="IPR018154">
    <property type="entry name" value="TLV/ENV_coat_polyprotein"/>
</dbReference>
<feature type="non-terminal residue" evidence="2">
    <location>
        <position position="1"/>
    </location>
</feature>
<reference evidence="2 3" key="1">
    <citation type="submission" date="2019-09" db="EMBL/GenBank/DDBJ databases">
        <title>Bird 10,000 Genomes (B10K) Project - Family phase.</title>
        <authorList>
            <person name="Zhang G."/>
        </authorList>
    </citation>
    <scope>NUCLEOTIDE SEQUENCE [LARGE SCALE GENOMIC DNA]</scope>
    <source>
        <strain evidence="2">OUT-0007</strain>
        <tissue evidence="2">Blood</tissue>
    </source>
</reference>
<feature type="transmembrane region" description="Helical" evidence="1">
    <location>
        <begin position="222"/>
        <end position="244"/>
    </location>
</feature>
<keyword evidence="1" id="KW-0472">Membrane</keyword>
<proteinExistence type="predicted"/>
<name>A0A7K6SK67_CALNI</name>
<gene>
    <name evidence="2" type="primary">Env1_1</name>
    <name evidence="2" type="ORF">CALNIC_R15014</name>
</gene>
<sequence length="270" mass="30487">KQHLCTNKTRSGQWIRRVRKPGDWIIPANNSKWICSKSGLTPCVSWNYIKQLKEFCIQIIVIPKITYHPKGYEETVVTHQLAKREPVTAVTVGTLIALSAAGTGTGIASIVIQNHQFAALRVAVDEDLLRIEQSISTLEKSVRSLSEVVLQNRRGLDLLFLKEGGLCAALKEECCIYADHTGQVRDTMSKLRENIEKRKREYESHLSWYESWFRQSPWLTTLLSPIAGPLILLVMALTFGPCILNKIIAIVKGRLEAAHLLLIKAKYEKL</sequence>
<dbReference type="EMBL" id="VZSB01000444">
    <property type="protein sequence ID" value="NWW98268.1"/>
    <property type="molecule type" value="Genomic_DNA"/>
</dbReference>
<keyword evidence="1" id="KW-1133">Transmembrane helix</keyword>
<protein>
    <submittedName>
        <fullName evidence="2">ENV1 protein</fullName>
    </submittedName>
</protein>
<evidence type="ECO:0000313" key="3">
    <source>
        <dbReference type="Proteomes" id="UP000546235"/>
    </source>
</evidence>
<evidence type="ECO:0000256" key="1">
    <source>
        <dbReference type="SAM" id="Phobius"/>
    </source>
</evidence>